<dbReference type="EMBL" id="CP002545">
    <property type="protein sequence ID" value="ADY54217.1"/>
    <property type="molecule type" value="Genomic_DNA"/>
</dbReference>
<dbReference type="AlphaFoldDB" id="F0S5P3"/>
<dbReference type="Proteomes" id="UP000000310">
    <property type="component" value="Chromosome"/>
</dbReference>
<gene>
    <name evidence="2" type="ordered locus">Pedsa_3688</name>
</gene>
<dbReference type="STRING" id="762903.Pedsa_3688"/>
<protein>
    <recommendedName>
        <fullName evidence="4">Ig-like domain-containing protein</fullName>
    </recommendedName>
</protein>
<feature type="signal peptide" evidence="1">
    <location>
        <begin position="1"/>
        <end position="19"/>
    </location>
</feature>
<sequence>MKKILSLLALCLTLITVKAAVDPTANGTILVCSGGTITVPNAPVGTAYEIAYSASQTTTPNDGITTASVGATNTSFAEKGTGYYYFATKNTTTGCISEWQEIPVYVLKPLIATIDAANNSLCIEDLGGTKALLTGNITNPEASTTGISLAYQWYTVASGTETAISGATNSTYTIPAPLSAGTYTYKLKVGYLINSGKYCSTTADKAIEILAKPTTPTISVSNVPDTW</sequence>
<evidence type="ECO:0000313" key="2">
    <source>
        <dbReference type="EMBL" id="ADY54217.1"/>
    </source>
</evidence>
<reference evidence="3" key="2">
    <citation type="submission" date="2011-02" db="EMBL/GenBank/DDBJ databases">
        <title>The complete genome of Pedobacter saltans DSM 12145.</title>
        <authorList>
            <consortium name="US DOE Joint Genome Institute (JGI-PGF)"/>
            <person name="Lucas S."/>
            <person name="Copeland A."/>
            <person name="Lapidus A."/>
            <person name="Bruce D."/>
            <person name="Goodwin L."/>
            <person name="Pitluck S."/>
            <person name="Kyrpides N."/>
            <person name="Mavromatis K."/>
            <person name="Pagani I."/>
            <person name="Ivanova N."/>
            <person name="Ovchinnikova G."/>
            <person name="Lu M."/>
            <person name="Detter J.C."/>
            <person name="Han C."/>
            <person name="Land M."/>
            <person name="Hauser L."/>
            <person name="Markowitz V."/>
            <person name="Cheng J.-F."/>
            <person name="Hugenholtz P."/>
            <person name="Woyke T."/>
            <person name="Wu D."/>
            <person name="Tindall B."/>
            <person name="Pomrenke H.G."/>
            <person name="Brambilla E."/>
            <person name="Klenk H.-P."/>
            <person name="Eisen J.A."/>
        </authorList>
    </citation>
    <scope>NUCLEOTIDE SEQUENCE [LARGE SCALE GENOMIC DNA]</scope>
    <source>
        <strain evidence="3">ATCC 51119 / DSM 12145 / JCM 21818 / LMG 10337 / NBRC 100064 / NCIMB 13643</strain>
    </source>
</reference>
<dbReference type="OrthoDB" id="759596at2"/>
<dbReference type="Gene3D" id="2.60.40.2700">
    <property type="match status" value="1"/>
</dbReference>
<name>F0S5P3_PSESL</name>
<feature type="chain" id="PRO_5003260111" description="Ig-like domain-containing protein" evidence="1">
    <location>
        <begin position="20"/>
        <end position="227"/>
    </location>
</feature>
<accession>F0S5P3</accession>
<evidence type="ECO:0000256" key="1">
    <source>
        <dbReference type="SAM" id="SignalP"/>
    </source>
</evidence>
<proteinExistence type="predicted"/>
<dbReference type="RefSeq" id="WP_013634700.1">
    <property type="nucleotide sequence ID" value="NC_015177.1"/>
</dbReference>
<evidence type="ECO:0000313" key="3">
    <source>
        <dbReference type="Proteomes" id="UP000000310"/>
    </source>
</evidence>
<reference evidence="2 3" key="1">
    <citation type="journal article" date="2011" name="Stand. Genomic Sci.">
        <title>Complete genome sequence of the gliding, heparinolytic Pedobacter saltans type strain (113).</title>
        <authorList>
            <person name="Liolios K."/>
            <person name="Sikorski J."/>
            <person name="Lu M."/>
            <person name="Nolan M."/>
            <person name="Lapidus A."/>
            <person name="Lucas S."/>
            <person name="Hammon N."/>
            <person name="Deshpande S."/>
            <person name="Cheng J.F."/>
            <person name="Tapia R."/>
            <person name="Han C."/>
            <person name="Goodwin L."/>
            <person name="Pitluck S."/>
            <person name="Huntemann M."/>
            <person name="Ivanova N."/>
            <person name="Pagani I."/>
            <person name="Mavromatis K."/>
            <person name="Ovchinikova G."/>
            <person name="Pati A."/>
            <person name="Chen A."/>
            <person name="Palaniappan K."/>
            <person name="Land M."/>
            <person name="Hauser L."/>
            <person name="Brambilla E.M."/>
            <person name="Kotsyurbenko O."/>
            <person name="Rohde M."/>
            <person name="Tindall B.J."/>
            <person name="Abt B."/>
            <person name="Goker M."/>
            <person name="Detter J.C."/>
            <person name="Woyke T."/>
            <person name="Bristow J."/>
            <person name="Eisen J.A."/>
            <person name="Markowitz V."/>
            <person name="Hugenholtz P."/>
            <person name="Klenk H.P."/>
            <person name="Kyrpides N.C."/>
        </authorList>
    </citation>
    <scope>NUCLEOTIDE SEQUENCE [LARGE SCALE GENOMIC DNA]</scope>
    <source>
        <strain evidence="3">ATCC 51119 / DSM 12145 / JCM 21818 / LMG 10337 / NBRC 100064 / NCIMB 13643</strain>
    </source>
</reference>
<evidence type="ECO:0008006" key="4">
    <source>
        <dbReference type="Google" id="ProtNLM"/>
    </source>
</evidence>
<keyword evidence="3" id="KW-1185">Reference proteome</keyword>
<dbReference type="KEGG" id="psn:Pedsa_3688"/>
<keyword evidence="1" id="KW-0732">Signal</keyword>
<organism evidence="2 3">
    <name type="scientific">Pseudopedobacter saltans (strain ATCC 51119 / DSM 12145 / JCM 21818 / CCUG 39354 / LMG 10337 / NBRC 100064 / NCIMB 13643)</name>
    <name type="common">Pedobacter saltans</name>
    <dbReference type="NCBI Taxonomy" id="762903"/>
    <lineage>
        <taxon>Bacteria</taxon>
        <taxon>Pseudomonadati</taxon>
        <taxon>Bacteroidota</taxon>
        <taxon>Sphingobacteriia</taxon>
        <taxon>Sphingobacteriales</taxon>
        <taxon>Sphingobacteriaceae</taxon>
        <taxon>Pseudopedobacter</taxon>
    </lineage>
</organism>
<dbReference type="HOGENOM" id="CLU_1218918_0_0_10"/>